<dbReference type="SUPFAM" id="SSF54427">
    <property type="entry name" value="NTF2-like"/>
    <property type="match status" value="1"/>
</dbReference>
<organism evidence="3 4">
    <name type="scientific">Pseudovibrio japonicus</name>
    <dbReference type="NCBI Taxonomy" id="366534"/>
    <lineage>
        <taxon>Bacteria</taxon>
        <taxon>Pseudomonadati</taxon>
        <taxon>Pseudomonadota</taxon>
        <taxon>Alphaproteobacteria</taxon>
        <taxon>Hyphomicrobiales</taxon>
        <taxon>Stappiaceae</taxon>
        <taxon>Pseudovibrio</taxon>
    </lineage>
</organism>
<proteinExistence type="predicted"/>
<evidence type="ECO:0000256" key="1">
    <source>
        <dbReference type="SAM" id="SignalP"/>
    </source>
</evidence>
<feature type="chain" id="PRO_5045280715" description="DUF4440 domain-containing protein" evidence="1">
    <location>
        <begin position="24"/>
        <end position="166"/>
    </location>
</feature>
<dbReference type="EMBL" id="BMXE01000007">
    <property type="protein sequence ID" value="GHB42106.1"/>
    <property type="molecule type" value="Genomic_DNA"/>
</dbReference>
<accession>A0ABQ3EN50</accession>
<evidence type="ECO:0000259" key="2">
    <source>
        <dbReference type="Pfam" id="PF14534"/>
    </source>
</evidence>
<evidence type="ECO:0000313" key="4">
    <source>
        <dbReference type="Proteomes" id="UP000637980"/>
    </source>
</evidence>
<keyword evidence="1" id="KW-0732">Signal</keyword>
<feature type="domain" description="DUF4440" evidence="2">
    <location>
        <begin position="44"/>
        <end position="153"/>
    </location>
</feature>
<dbReference type="Pfam" id="PF14534">
    <property type="entry name" value="DUF4440"/>
    <property type="match status" value="1"/>
</dbReference>
<gene>
    <name evidence="3" type="ORF">GCM10007094_34140</name>
</gene>
<dbReference type="Gene3D" id="3.10.450.50">
    <property type="match status" value="1"/>
</dbReference>
<reference evidence="4" key="1">
    <citation type="journal article" date="2019" name="Int. J. Syst. Evol. Microbiol.">
        <title>The Global Catalogue of Microorganisms (GCM) 10K type strain sequencing project: providing services to taxonomists for standard genome sequencing and annotation.</title>
        <authorList>
            <consortium name="The Broad Institute Genomics Platform"/>
            <consortium name="The Broad Institute Genome Sequencing Center for Infectious Disease"/>
            <person name="Wu L."/>
            <person name="Ma J."/>
        </authorList>
    </citation>
    <scope>NUCLEOTIDE SEQUENCE [LARGE SCALE GENOMIC DNA]</scope>
    <source>
        <strain evidence="4">KCTC 12861</strain>
    </source>
</reference>
<dbReference type="RefSeq" id="WP_189438019.1">
    <property type="nucleotide sequence ID" value="NZ_BMXE01000007.1"/>
</dbReference>
<comment type="caution">
    <text evidence="3">The sequence shown here is derived from an EMBL/GenBank/DDBJ whole genome shotgun (WGS) entry which is preliminary data.</text>
</comment>
<evidence type="ECO:0000313" key="3">
    <source>
        <dbReference type="EMBL" id="GHB42106.1"/>
    </source>
</evidence>
<name>A0ABQ3EN50_9HYPH</name>
<sequence length="166" mass="18866">MHAIRFLILLILFVGPVSGGAHAQTEDSLFDRLRVLDQRLFAVGFNRCETEVFGELVAEDLEFYHDQSGITVSKAAFIGGIENGLCKLDYTARRELKEDSLQVFPLYNNDSLYGAIQTGEHSFYAIYEDGRNELTSTARFTHLWRLIDGEWQLSRVLSFDHSSPVE</sequence>
<feature type="signal peptide" evidence="1">
    <location>
        <begin position="1"/>
        <end position="23"/>
    </location>
</feature>
<keyword evidence="4" id="KW-1185">Reference proteome</keyword>
<dbReference type="Proteomes" id="UP000637980">
    <property type="component" value="Unassembled WGS sequence"/>
</dbReference>
<protein>
    <recommendedName>
        <fullName evidence="2">DUF4440 domain-containing protein</fullName>
    </recommendedName>
</protein>
<dbReference type="InterPro" id="IPR032710">
    <property type="entry name" value="NTF2-like_dom_sf"/>
</dbReference>
<dbReference type="InterPro" id="IPR027843">
    <property type="entry name" value="DUF4440"/>
</dbReference>